<dbReference type="SMART" id="SM00271">
    <property type="entry name" value="DnaJ"/>
    <property type="match status" value="1"/>
</dbReference>
<name>A0AA41RMX0_PAPNU</name>
<dbReference type="InterPro" id="IPR001623">
    <property type="entry name" value="DnaJ_domain"/>
</dbReference>
<dbReference type="EMBL" id="JAJJMA010021050">
    <property type="protein sequence ID" value="MCL7023332.1"/>
    <property type="molecule type" value="Genomic_DNA"/>
</dbReference>
<dbReference type="PANTHER" id="PTHR45098:SF1">
    <property type="entry name" value="DNAJ DOMAIN CONTAINING PROTEIN, EXPRESSED"/>
    <property type="match status" value="1"/>
</dbReference>
<feature type="domain" description="J" evidence="2">
    <location>
        <begin position="4"/>
        <end position="74"/>
    </location>
</feature>
<keyword evidence="4" id="KW-1185">Reference proteome</keyword>
<dbReference type="InterPro" id="IPR036869">
    <property type="entry name" value="J_dom_sf"/>
</dbReference>
<organism evidence="3 4">
    <name type="scientific">Papaver nudicaule</name>
    <name type="common">Iceland poppy</name>
    <dbReference type="NCBI Taxonomy" id="74823"/>
    <lineage>
        <taxon>Eukaryota</taxon>
        <taxon>Viridiplantae</taxon>
        <taxon>Streptophyta</taxon>
        <taxon>Embryophyta</taxon>
        <taxon>Tracheophyta</taxon>
        <taxon>Spermatophyta</taxon>
        <taxon>Magnoliopsida</taxon>
        <taxon>Ranunculales</taxon>
        <taxon>Papaveraceae</taxon>
        <taxon>Papaveroideae</taxon>
        <taxon>Papaver</taxon>
    </lineage>
</organism>
<gene>
    <name evidence="3" type="ORF">MKW94_018126</name>
</gene>
<evidence type="ECO:0000259" key="2">
    <source>
        <dbReference type="PROSITE" id="PS50076"/>
    </source>
</evidence>
<dbReference type="SUPFAM" id="SSF46565">
    <property type="entry name" value="Chaperone J-domain"/>
    <property type="match status" value="1"/>
</dbReference>
<dbReference type="AlphaFoldDB" id="A0AA41RMX0"/>
<reference evidence="3" key="1">
    <citation type="submission" date="2022-03" db="EMBL/GenBank/DDBJ databases">
        <title>A functionally conserved STORR gene fusion in Papaver species that diverged 16.8 million years ago.</title>
        <authorList>
            <person name="Catania T."/>
        </authorList>
    </citation>
    <scope>NUCLEOTIDE SEQUENCE</scope>
    <source>
        <strain evidence="3">S-191538</strain>
    </source>
</reference>
<dbReference type="PANTHER" id="PTHR45098">
    <property type="entry name" value="DNAJ DOMAIN CONTAINING PROTEIN, EXPRESSED"/>
    <property type="match status" value="1"/>
</dbReference>
<feature type="compositionally biased region" description="Basic and acidic residues" evidence="1">
    <location>
        <begin position="65"/>
        <end position="74"/>
    </location>
</feature>
<evidence type="ECO:0000313" key="4">
    <source>
        <dbReference type="Proteomes" id="UP001177140"/>
    </source>
</evidence>
<dbReference type="CDD" id="cd06257">
    <property type="entry name" value="DnaJ"/>
    <property type="match status" value="1"/>
</dbReference>
<evidence type="ECO:0000256" key="1">
    <source>
        <dbReference type="SAM" id="MobiDB-lite"/>
    </source>
</evidence>
<feature type="region of interest" description="Disordered" evidence="1">
    <location>
        <begin position="65"/>
        <end position="112"/>
    </location>
</feature>
<dbReference type="PROSITE" id="PS50076">
    <property type="entry name" value="DNAJ_2"/>
    <property type="match status" value="1"/>
</dbReference>
<accession>A0AA41RMX0</accession>
<sequence length="145" mass="16944">MEIDHYAVLGLPSGEQGAKLTDADINKAYKIKALELHPDKRPDDPNANINFLKLSDSYEILKDKDKRKKIDDRSSSLSVQCQRQSSQDDPRKRKMRDDLHERECASFAPDPDELAREESYAKNLETFRKKIYIARYTRIRIVIKY</sequence>
<protein>
    <recommendedName>
        <fullName evidence="2">J domain-containing protein</fullName>
    </recommendedName>
</protein>
<dbReference type="Gene3D" id="1.10.287.110">
    <property type="entry name" value="DnaJ domain"/>
    <property type="match status" value="1"/>
</dbReference>
<proteinExistence type="predicted"/>
<evidence type="ECO:0000313" key="3">
    <source>
        <dbReference type="EMBL" id="MCL7023332.1"/>
    </source>
</evidence>
<dbReference type="Pfam" id="PF00226">
    <property type="entry name" value="DnaJ"/>
    <property type="match status" value="1"/>
</dbReference>
<dbReference type="Proteomes" id="UP001177140">
    <property type="component" value="Unassembled WGS sequence"/>
</dbReference>
<dbReference type="PRINTS" id="PR00625">
    <property type="entry name" value="JDOMAIN"/>
</dbReference>
<feature type="compositionally biased region" description="Basic and acidic residues" evidence="1">
    <location>
        <begin position="86"/>
        <end position="104"/>
    </location>
</feature>
<comment type="caution">
    <text evidence="3">The sequence shown here is derived from an EMBL/GenBank/DDBJ whole genome shotgun (WGS) entry which is preliminary data.</text>
</comment>